<feature type="compositionally biased region" description="Low complexity" evidence="1">
    <location>
        <begin position="221"/>
        <end position="243"/>
    </location>
</feature>
<dbReference type="Proteomes" id="UP001595947">
    <property type="component" value="Unassembled WGS sequence"/>
</dbReference>
<name>A0ABV9YLK4_9PSEU</name>
<evidence type="ECO:0008006" key="4">
    <source>
        <dbReference type="Google" id="ProtNLM"/>
    </source>
</evidence>
<dbReference type="InterPro" id="IPR038332">
    <property type="entry name" value="PPE_sf"/>
</dbReference>
<proteinExistence type="predicted"/>
<sequence>MPAIGWDGRDVSGLSHEQIHRWTRDGASPEALAAARDRHLARADELRTAAGRLESARRGVSATWAGRDADAAGGRTRALATQMERLAETVGGQARGIDGLRSALVRVQAAVGPPRPPALPGLGVTPVLDELRSLVTGRPADGYPGFRAAAADQAAAREAYRSYLAETATAARTVPTTGGGPAATPAPPPAPLAPGAQGAPTGVLQRAAVAGPAPAGGGPGAFPTRPAAAPGAPSAARVPTTRPAAPPASVPTRMPGPAAGPTTAPRTSRAPVPAAPDVPAPPAPGAPRPVGAPTVGVPTVRAPAAGAPTAEPLAAAPSTGPAGRPGVASIGRTAPASPSPVPDGPFVRSGATRDPARPGFGLGRPTTDPAADPDPPDEGTRRSGEEPAVPLGHPGHLVDPDPPGWGVPGGRRVAPPVFGEEPR</sequence>
<evidence type="ECO:0000313" key="2">
    <source>
        <dbReference type="EMBL" id="MFC5062766.1"/>
    </source>
</evidence>
<accession>A0ABV9YLK4</accession>
<keyword evidence="3" id="KW-1185">Reference proteome</keyword>
<feature type="region of interest" description="Disordered" evidence="1">
    <location>
        <begin position="173"/>
        <end position="423"/>
    </location>
</feature>
<reference evidence="3" key="1">
    <citation type="journal article" date="2019" name="Int. J. Syst. Evol. Microbiol.">
        <title>The Global Catalogue of Microorganisms (GCM) 10K type strain sequencing project: providing services to taxonomists for standard genome sequencing and annotation.</title>
        <authorList>
            <consortium name="The Broad Institute Genomics Platform"/>
            <consortium name="The Broad Institute Genome Sequencing Center for Infectious Disease"/>
            <person name="Wu L."/>
            <person name="Ma J."/>
        </authorList>
    </citation>
    <scope>NUCLEOTIDE SEQUENCE [LARGE SCALE GENOMIC DNA]</scope>
    <source>
        <strain evidence="3">CGMCC 4.7093</strain>
    </source>
</reference>
<feature type="compositionally biased region" description="Low complexity" evidence="1">
    <location>
        <begin position="250"/>
        <end position="272"/>
    </location>
</feature>
<feature type="compositionally biased region" description="Pro residues" evidence="1">
    <location>
        <begin position="273"/>
        <end position="287"/>
    </location>
</feature>
<evidence type="ECO:0000256" key="1">
    <source>
        <dbReference type="SAM" id="MobiDB-lite"/>
    </source>
</evidence>
<feature type="compositionally biased region" description="Low complexity" evidence="1">
    <location>
        <begin position="288"/>
        <end position="317"/>
    </location>
</feature>
<dbReference type="Gene3D" id="1.20.1260.20">
    <property type="entry name" value="PPE superfamily"/>
    <property type="match status" value="1"/>
</dbReference>
<evidence type="ECO:0000313" key="3">
    <source>
        <dbReference type="Proteomes" id="UP001595947"/>
    </source>
</evidence>
<dbReference type="RefSeq" id="WP_378036114.1">
    <property type="nucleotide sequence ID" value="NZ_JBHSIV010000009.1"/>
</dbReference>
<organism evidence="2 3">
    <name type="scientific">Actinomycetospora atypica</name>
    <dbReference type="NCBI Taxonomy" id="1290095"/>
    <lineage>
        <taxon>Bacteria</taxon>
        <taxon>Bacillati</taxon>
        <taxon>Actinomycetota</taxon>
        <taxon>Actinomycetes</taxon>
        <taxon>Pseudonocardiales</taxon>
        <taxon>Pseudonocardiaceae</taxon>
        <taxon>Actinomycetospora</taxon>
    </lineage>
</organism>
<comment type="caution">
    <text evidence="2">The sequence shown here is derived from an EMBL/GenBank/DDBJ whole genome shotgun (WGS) entry which is preliminary data.</text>
</comment>
<protein>
    <recommendedName>
        <fullName evidence="4">PPE family domain-containing protein</fullName>
    </recommendedName>
</protein>
<feature type="compositionally biased region" description="Low complexity" evidence="1">
    <location>
        <begin position="193"/>
        <end position="213"/>
    </location>
</feature>
<gene>
    <name evidence="2" type="ORF">ACFPBZ_11160</name>
</gene>
<dbReference type="EMBL" id="JBHSIV010000009">
    <property type="protein sequence ID" value="MFC5062766.1"/>
    <property type="molecule type" value="Genomic_DNA"/>
</dbReference>